<organism evidence="1 2">
    <name type="scientific">Methanorbis rubei</name>
    <dbReference type="NCBI Taxonomy" id="3028300"/>
    <lineage>
        <taxon>Archaea</taxon>
        <taxon>Methanobacteriati</taxon>
        <taxon>Methanobacteriota</taxon>
        <taxon>Stenosarchaea group</taxon>
        <taxon>Methanomicrobia</taxon>
        <taxon>Methanomicrobiales</taxon>
        <taxon>Methanocorpusculaceae</taxon>
        <taxon>Methanorbis</taxon>
    </lineage>
</organism>
<dbReference type="EMBL" id="JAWDKB010000001">
    <property type="protein sequence ID" value="MDV0442812.1"/>
    <property type="molecule type" value="Genomic_DNA"/>
</dbReference>
<evidence type="ECO:0000313" key="2">
    <source>
        <dbReference type="Proteomes" id="UP001283212"/>
    </source>
</evidence>
<comment type="caution">
    <text evidence="1">The sequence shown here is derived from an EMBL/GenBank/DDBJ whole genome shotgun (WGS) entry which is preliminary data.</text>
</comment>
<evidence type="ECO:0000313" key="1">
    <source>
        <dbReference type="EMBL" id="MDV0442812.1"/>
    </source>
</evidence>
<reference evidence="1 2" key="1">
    <citation type="submission" date="2023-06" db="EMBL/GenBank/DDBJ databases">
        <title>Genome sequence of Methancorpusculaceae sp. Cs1.</title>
        <authorList>
            <person name="Protasov E."/>
            <person name="Platt K."/>
            <person name="Poehlein A."/>
            <person name="Daniel R."/>
            <person name="Brune A."/>
        </authorList>
    </citation>
    <scope>NUCLEOTIDE SEQUENCE [LARGE SCALE GENOMIC DNA]</scope>
    <source>
        <strain evidence="1 2">Cs1</strain>
    </source>
</reference>
<dbReference type="Proteomes" id="UP001283212">
    <property type="component" value="Unassembled WGS sequence"/>
</dbReference>
<keyword evidence="2" id="KW-1185">Reference proteome</keyword>
<name>A0AAE4MF67_9EURY</name>
<gene>
    <name evidence="1" type="ORF">McpCs1_01580</name>
</gene>
<accession>A0AAE4MF67</accession>
<sequence>MRVPAALLIPHSSAHRKSEHTEYHGNFTEKYHGANMNTTEVNYCTFTKNELLSNSVMFSFAP</sequence>
<proteinExistence type="predicted"/>
<protein>
    <submittedName>
        <fullName evidence="1">Uncharacterized protein</fullName>
    </submittedName>
</protein>
<dbReference type="AlphaFoldDB" id="A0AAE4MF67"/>